<dbReference type="Proteomes" id="UP000184315">
    <property type="component" value="Unassembled WGS sequence"/>
</dbReference>
<dbReference type="STRING" id="671072.PL921460059"/>
<dbReference type="Pfam" id="PF14216">
    <property type="entry name" value="DUF4326"/>
    <property type="match status" value="1"/>
</dbReference>
<keyword evidence="3" id="KW-1185">Reference proteome</keyword>
<dbReference type="OrthoDB" id="572639at2"/>
<reference evidence="3" key="1">
    <citation type="submission" date="2015-10" db="EMBL/GenBank/DDBJ databases">
        <authorList>
            <person name="Regsiter A."/>
            <person name="william w."/>
        </authorList>
    </citation>
    <scope>NUCLEOTIDE SEQUENCE [LARGE SCALE GENOMIC DNA]</scope>
</reference>
<dbReference type="AlphaFoldDB" id="A0A1J1LNX8"/>
<accession>A0A1J1LNX8</accession>
<proteinExistence type="predicted"/>
<dbReference type="InterPro" id="IPR025475">
    <property type="entry name" value="DUF4326"/>
</dbReference>
<evidence type="ECO:0000313" key="3">
    <source>
        <dbReference type="Proteomes" id="UP000184315"/>
    </source>
</evidence>
<dbReference type="RefSeq" id="WP_072716993.1">
    <property type="nucleotide sequence ID" value="NZ_LN889762.1"/>
</dbReference>
<evidence type="ECO:0000313" key="2">
    <source>
        <dbReference type="EMBL" id="CUR33950.1"/>
    </source>
</evidence>
<dbReference type="EMBL" id="CZDF01000166">
    <property type="protein sequence ID" value="CUR33950.1"/>
    <property type="molecule type" value="Genomic_DNA"/>
</dbReference>
<organism evidence="2 3">
    <name type="scientific">Planktothrix tepida PCC 9214</name>
    <dbReference type="NCBI Taxonomy" id="671072"/>
    <lineage>
        <taxon>Bacteria</taxon>
        <taxon>Bacillati</taxon>
        <taxon>Cyanobacteriota</taxon>
        <taxon>Cyanophyceae</taxon>
        <taxon>Oscillatoriophycideae</taxon>
        <taxon>Oscillatoriales</taxon>
        <taxon>Microcoleaceae</taxon>
        <taxon>Planktothrix</taxon>
    </lineage>
</organism>
<protein>
    <submittedName>
        <fullName evidence="2">Putative Phage related protein</fullName>
    </submittedName>
</protein>
<name>A0A1J1LNX8_9CYAN</name>
<evidence type="ECO:0000259" key="1">
    <source>
        <dbReference type="Pfam" id="PF14216"/>
    </source>
</evidence>
<feature type="domain" description="DUF4326" evidence="1">
    <location>
        <begin position="14"/>
        <end position="118"/>
    </location>
</feature>
<gene>
    <name evidence="2" type="ORF">PL921460059</name>
</gene>
<sequence>MKVINGKIDGFIGSNKIYIGRYNRYYNLKESPLYNPYPITKTVNRNLAMGYARLEAIALYKQHLWNSIKAMRDGLPLDRIMIELINIARVEKDLAETHTELMLVCYCSPLPCHGDVIVAAIGWLKTQDWFMENWI</sequence>